<comment type="caution">
    <text evidence="1">The sequence shown here is derived from an EMBL/GenBank/DDBJ whole genome shotgun (WGS) entry which is preliminary data.</text>
</comment>
<dbReference type="EC" id="6.3.1.2" evidence="1"/>
<name>A0A645ICX9_9ZZZZ</name>
<evidence type="ECO:0000313" key="1">
    <source>
        <dbReference type="EMBL" id="MPN48990.1"/>
    </source>
</evidence>
<dbReference type="PANTHER" id="PTHR42974">
    <property type="entry name" value="GLUTAMINE SYNTHETASE"/>
    <property type="match status" value="1"/>
</dbReference>
<dbReference type="Gene3D" id="1.20.120.1560">
    <property type="match status" value="1"/>
</dbReference>
<organism evidence="1">
    <name type="scientific">bioreactor metagenome</name>
    <dbReference type="NCBI Taxonomy" id="1076179"/>
    <lineage>
        <taxon>unclassified sequences</taxon>
        <taxon>metagenomes</taxon>
        <taxon>ecological metagenomes</taxon>
    </lineage>
</organism>
<gene>
    <name evidence="1" type="primary">glnA_74</name>
    <name evidence="1" type="ORF">SDC9_196603</name>
</gene>
<accession>A0A645ICX9</accession>
<dbReference type="AlphaFoldDB" id="A0A645ICX9"/>
<protein>
    <submittedName>
        <fullName evidence="1">Glutamine synthetase</fullName>
        <ecNumber evidence="1">6.3.1.2</ecNumber>
    </submittedName>
</protein>
<proteinExistence type="predicted"/>
<dbReference type="InterPro" id="IPR052725">
    <property type="entry name" value="GS_Type-3"/>
</dbReference>
<dbReference type="PANTHER" id="PTHR42974:SF1">
    <property type="entry name" value="TYPE-3 GLUTAMINE SYNTHETASE"/>
    <property type="match status" value="1"/>
</dbReference>
<reference evidence="1" key="1">
    <citation type="submission" date="2019-08" db="EMBL/GenBank/DDBJ databases">
        <authorList>
            <person name="Kucharzyk K."/>
            <person name="Murdoch R.W."/>
            <person name="Higgins S."/>
            <person name="Loffler F."/>
        </authorList>
    </citation>
    <scope>NUCLEOTIDE SEQUENCE</scope>
</reference>
<dbReference type="EMBL" id="VSSQ01111823">
    <property type="protein sequence ID" value="MPN48990.1"/>
    <property type="molecule type" value="Genomic_DNA"/>
</dbReference>
<dbReference type="GO" id="GO:0004356">
    <property type="term" value="F:glutamine synthetase activity"/>
    <property type="evidence" value="ECO:0007669"/>
    <property type="project" value="UniProtKB-EC"/>
</dbReference>
<keyword evidence="1" id="KW-0436">Ligase</keyword>
<sequence length="104" mass="12374">MIDNVKGIKELFEEDEYKTMSERQLVTIRKTSGYIESLRKETKDLIEARKVANQIEECEEKAMLYSNTVLPIMSSIRTVADKLEMLVDDELWPLPKYRELLFWR</sequence>